<evidence type="ECO:0000256" key="5">
    <source>
        <dbReference type="RuleBase" id="RU362028"/>
    </source>
</evidence>
<dbReference type="SUPFAM" id="SSF55120">
    <property type="entry name" value="Pseudouridine synthase"/>
    <property type="match status" value="1"/>
</dbReference>
<dbReference type="CDD" id="cd02869">
    <property type="entry name" value="PseudoU_synth_RluA_like"/>
    <property type="match status" value="1"/>
</dbReference>
<evidence type="ECO:0000256" key="2">
    <source>
        <dbReference type="ARBA" id="ARBA00023235"/>
    </source>
</evidence>
<proteinExistence type="inferred from homology"/>
<evidence type="ECO:0000256" key="4">
    <source>
        <dbReference type="PROSITE-ProRule" id="PRU00182"/>
    </source>
</evidence>
<dbReference type="STRING" id="335543.Sfum_3657"/>
<dbReference type="GO" id="GO:0003723">
    <property type="term" value="F:RNA binding"/>
    <property type="evidence" value="ECO:0007669"/>
    <property type="project" value="UniProtKB-KW"/>
</dbReference>
<comment type="similarity">
    <text evidence="1 5">Belongs to the pseudouridine synthase RluA family.</text>
</comment>
<dbReference type="eggNOG" id="COG0564">
    <property type="taxonomic scope" value="Bacteria"/>
</dbReference>
<dbReference type="CDD" id="cd00165">
    <property type="entry name" value="S4"/>
    <property type="match status" value="1"/>
</dbReference>
<dbReference type="EC" id="5.4.99.-" evidence="5"/>
<comment type="function">
    <text evidence="5">Responsible for synthesis of pseudouridine from uracil.</text>
</comment>
<name>A0LPH5_SYNFM</name>
<dbReference type="InterPro" id="IPR020103">
    <property type="entry name" value="PsdUridine_synth_cat_dom_sf"/>
</dbReference>
<reference evidence="7 8" key="1">
    <citation type="submission" date="2006-10" db="EMBL/GenBank/DDBJ databases">
        <title>Complete sequence of Syntrophobacter fumaroxidans MPOB.</title>
        <authorList>
            <consortium name="US DOE Joint Genome Institute"/>
            <person name="Copeland A."/>
            <person name="Lucas S."/>
            <person name="Lapidus A."/>
            <person name="Barry K."/>
            <person name="Detter J.C."/>
            <person name="Glavina del Rio T."/>
            <person name="Hammon N."/>
            <person name="Israni S."/>
            <person name="Pitluck S."/>
            <person name="Goltsman E.G."/>
            <person name="Martinez M."/>
            <person name="Schmutz J."/>
            <person name="Larimer F."/>
            <person name="Land M."/>
            <person name="Hauser L."/>
            <person name="Kyrpides N."/>
            <person name="Kim E."/>
            <person name="Boone D.R."/>
            <person name="Brockman F."/>
            <person name="Culley D."/>
            <person name="Ferry J."/>
            <person name="Gunsalus R."/>
            <person name="McInerney M.J."/>
            <person name="Morrison M."/>
            <person name="Plugge C."/>
            <person name="Rohlin L."/>
            <person name="Scholten J."/>
            <person name="Sieber J."/>
            <person name="Stams A.J.M."/>
            <person name="Worm P."/>
            <person name="Henstra A.M."/>
            <person name="Richardson P."/>
        </authorList>
    </citation>
    <scope>NUCLEOTIDE SEQUENCE [LARGE SCALE GENOMIC DNA]</scope>
    <source>
        <strain evidence="8">DSM 10017 / MPOB</strain>
    </source>
</reference>
<comment type="catalytic activity">
    <reaction evidence="5">
        <text>a uridine in RNA = a pseudouridine in RNA</text>
        <dbReference type="Rhea" id="RHEA:48348"/>
        <dbReference type="Rhea" id="RHEA-COMP:12068"/>
        <dbReference type="Rhea" id="RHEA-COMP:12069"/>
        <dbReference type="ChEBI" id="CHEBI:65314"/>
        <dbReference type="ChEBI" id="CHEBI:65315"/>
    </reaction>
</comment>
<dbReference type="Gene3D" id="3.30.2350.10">
    <property type="entry name" value="Pseudouridine synthase"/>
    <property type="match status" value="1"/>
</dbReference>
<evidence type="ECO:0000259" key="6">
    <source>
        <dbReference type="SMART" id="SM00363"/>
    </source>
</evidence>
<dbReference type="Proteomes" id="UP000001784">
    <property type="component" value="Chromosome"/>
</dbReference>
<dbReference type="InParanoid" id="A0LPH5"/>
<keyword evidence="2 5" id="KW-0413">Isomerase</keyword>
<dbReference type="InterPro" id="IPR006225">
    <property type="entry name" value="PsdUridine_synth_RluC/D"/>
</dbReference>
<evidence type="ECO:0000313" key="8">
    <source>
        <dbReference type="Proteomes" id="UP000001784"/>
    </source>
</evidence>
<dbReference type="SUPFAM" id="SSF55174">
    <property type="entry name" value="Alpha-L RNA-binding motif"/>
    <property type="match status" value="1"/>
</dbReference>
<dbReference type="NCBIfam" id="TIGR00005">
    <property type="entry name" value="rluA_subfam"/>
    <property type="match status" value="1"/>
</dbReference>
<accession>A0LPH5</accession>
<protein>
    <recommendedName>
        <fullName evidence="5">Pseudouridine synthase</fullName>
        <ecNumber evidence="5">5.4.99.-</ecNumber>
    </recommendedName>
</protein>
<dbReference type="InterPro" id="IPR006224">
    <property type="entry name" value="PsdUridine_synth_RluA-like_CS"/>
</dbReference>
<gene>
    <name evidence="7" type="ordered locus">Sfum_3657</name>
</gene>
<dbReference type="AlphaFoldDB" id="A0LPH5"/>
<dbReference type="FunCoup" id="A0LPH5">
    <property type="interactions" value="596"/>
</dbReference>
<evidence type="ECO:0000256" key="3">
    <source>
        <dbReference type="PIRSR" id="PIRSR606225-1"/>
    </source>
</evidence>
<dbReference type="HOGENOM" id="CLU_016902_4_4_7"/>
<dbReference type="EMBL" id="CP000478">
    <property type="protein sequence ID" value="ABK19327.1"/>
    <property type="molecule type" value="Genomic_DNA"/>
</dbReference>
<dbReference type="KEGG" id="sfu:Sfum_3657"/>
<dbReference type="InterPro" id="IPR036986">
    <property type="entry name" value="S4_RNA-bd_sf"/>
</dbReference>
<dbReference type="PROSITE" id="PS01129">
    <property type="entry name" value="PSI_RLU"/>
    <property type="match status" value="1"/>
</dbReference>
<dbReference type="InterPro" id="IPR006145">
    <property type="entry name" value="PsdUridine_synth_RsuA/RluA"/>
</dbReference>
<feature type="domain" description="RNA-binding S4" evidence="6">
    <location>
        <begin position="21"/>
        <end position="81"/>
    </location>
</feature>
<feature type="active site" evidence="3">
    <location>
        <position position="145"/>
    </location>
</feature>
<dbReference type="Pfam" id="PF00849">
    <property type="entry name" value="PseudoU_synth_2"/>
    <property type="match status" value="1"/>
</dbReference>
<evidence type="ECO:0000313" key="7">
    <source>
        <dbReference type="EMBL" id="ABK19327.1"/>
    </source>
</evidence>
<dbReference type="InterPro" id="IPR002942">
    <property type="entry name" value="S4_RNA-bd"/>
</dbReference>
<dbReference type="PANTHER" id="PTHR21600:SF44">
    <property type="entry name" value="RIBOSOMAL LARGE SUBUNIT PSEUDOURIDINE SYNTHASE D"/>
    <property type="match status" value="1"/>
</dbReference>
<evidence type="ECO:0000256" key="1">
    <source>
        <dbReference type="ARBA" id="ARBA00010876"/>
    </source>
</evidence>
<sequence>MGTRNSPPDLTFHVDVEEKLRRLDVFLSARSPDCSRSQVQKLIREGRVTVNGLPVKASYEIRSGDCIAVWLPEAVGEDSLQPRPMPLEILFEDDDVLVLNKAPGVIVHPGAGHEEGTLVHGLLAHCSRLASRGAPRRPGIVHRLDRGTSGALMVAKSERAYLELIRQFKHHEVGKEYLALVYGTMAGASGEIRTGMGRHPVDRKRMAVLEKGGREAVSQWKVAVAWGEVSLLRVVIKTGRTHQIRVHLSHMQHPVVGDETYGGGKRKARAVKSDVLRELLMEVDRQMLHAVGLAFRHPVSGADLSFTAPLPPDFAGLLERIRISLQKEGAGRSDPSGVGMDKLP</sequence>
<dbReference type="GO" id="GO:0120159">
    <property type="term" value="F:rRNA pseudouridine synthase activity"/>
    <property type="evidence" value="ECO:0007669"/>
    <property type="project" value="UniProtKB-ARBA"/>
</dbReference>
<dbReference type="GO" id="GO:0000455">
    <property type="term" value="P:enzyme-directed rRNA pseudouridine synthesis"/>
    <property type="evidence" value="ECO:0007669"/>
    <property type="project" value="TreeGrafter"/>
</dbReference>
<dbReference type="PANTHER" id="PTHR21600">
    <property type="entry name" value="MITOCHONDRIAL RNA PSEUDOURIDINE SYNTHASE"/>
    <property type="match status" value="1"/>
</dbReference>
<dbReference type="Gene3D" id="3.10.290.10">
    <property type="entry name" value="RNA-binding S4 domain"/>
    <property type="match status" value="1"/>
</dbReference>
<dbReference type="InterPro" id="IPR050188">
    <property type="entry name" value="RluA_PseudoU_synthase"/>
</dbReference>
<dbReference type="PROSITE" id="PS50889">
    <property type="entry name" value="S4"/>
    <property type="match status" value="1"/>
</dbReference>
<organism evidence="7 8">
    <name type="scientific">Syntrophobacter fumaroxidans (strain DSM 10017 / MPOB)</name>
    <dbReference type="NCBI Taxonomy" id="335543"/>
    <lineage>
        <taxon>Bacteria</taxon>
        <taxon>Pseudomonadati</taxon>
        <taxon>Thermodesulfobacteriota</taxon>
        <taxon>Syntrophobacteria</taxon>
        <taxon>Syntrophobacterales</taxon>
        <taxon>Syntrophobacteraceae</taxon>
        <taxon>Syntrophobacter</taxon>
    </lineage>
</organism>
<dbReference type="SMART" id="SM00363">
    <property type="entry name" value="S4"/>
    <property type="match status" value="1"/>
</dbReference>
<keyword evidence="8" id="KW-1185">Reference proteome</keyword>
<dbReference type="Pfam" id="PF01479">
    <property type="entry name" value="S4"/>
    <property type="match status" value="1"/>
</dbReference>
<keyword evidence="4" id="KW-0694">RNA-binding</keyword>